<sequence>MHNKHLWDNGWPKNKEIKATNLYNYKKPEYGIDKSKLKTNPRYDLQNIYKEINKLDLKAGFLIHVPSNQGSALKCLHKEKIYNYLSKALYTECFSFLKDPINIFVDQRNITLVRKQKNVKLNLQRLNLDYIGYIRNEISFLFGQKRGIDPTIEISFEKSEQNKGIQIADYLIWAVRKKYEGNSYWYDLLGRIAKIEKKDNF</sequence>
<evidence type="ECO:0000313" key="2">
    <source>
        <dbReference type="Proteomes" id="UP000722750"/>
    </source>
</evidence>
<proteinExistence type="predicted"/>
<dbReference type="Pfam" id="PF12686">
    <property type="entry name" value="DUF3800"/>
    <property type="match status" value="1"/>
</dbReference>
<gene>
    <name evidence="1" type="ORF">MAG551_01242</name>
</gene>
<dbReference type="Proteomes" id="UP000722750">
    <property type="component" value="Unassembled WGS sequence"/>
</dbReference>
<accession>A0A941W2Z7</accession>
<comment type="caution">
    <text evidence="1">The sequence shown here is derived from an EMBL/GenBank/DDBJ whole genome shotgun (WGS) entry which is preliminary data.</text>
</comment>
<reference evidence="1" key="1">
    <citation type="journal article" date="2021" name="ISME J.">
        <title>Fine-scale metabolic discontinuity in a stratified prokaryote microbiome of a Red Sea deep halocline.</title>
        <authorList>
            <person name="Michoud G."/>
            <person name="Ngugi D.K."/>
            <person name="Barozzi A."/>
            <person name="Merlino G."/>
            <person name="Calleja M.L."/>
            <person name="Delgado-Huertas A."/>
            <person name="Moran X.A.G."/>
            <person name="Daffonchio D."/>
        </authorList>
    </citation>
    <scope>NUCLEOTIDE SEQUENCE</scope>
    <source>
        <strain evidence="1">SuakinDeep_MAG55_1</strain>
    </source>
</reference>
<organism evidence="1 2">
    <name type="scientific">Candidatus Scalindua arabica</name>
    <dbReference type="NCBI Taxonomy" id="1127984"/>
    <lineage>
        <taxon>Bacteria</taxon>
        <taxon>Pseudomonadati</taxon>
        <taxon>Planctomycetota</taxon>
        <taxon>Candidatus Brocadiia</taxon>
        <taxon>Candidatus Brocadiales</taxon>
        <taxon>Candidatus Scalinduaceae</taxon>
        <taxon>Candidatus Scalindua</taxon>
    </lineage>
</organism>
<name>A0A941W2Z7_9BACT</name>
<dbReference type="EMBL" id="JAANXD010000052">
    <property type="protein sequence ID" value="MBS1258189.1"/>
    <property type="molecule type" value="Genomic_DNA"/>
</dbReference>
<evidence type="ECO:0000313" key="1">
    <source>
        <dbReference type="EMBL" id="MBS1258189.1"/>
    </source>
</evidence>
<protein>
    <submittedName>
        <fullName evidence="1">Uncharacterized protein</fullName>
    </submittedName>
</protein>
<dbReference type="InterPro" id="IPR024524">
    <property type="entry name" value="DUF3800"/>
</dbReference>
<dbReference type="AlphaFoldDB" id="A0A941W2Z7"/>